<dbReference type="PRINTS" id="PR00105">
    <property type="entry name" value="C5METTRFRASE"/>
</dbReference>
<dbReference type="GO" id="GO:0008168">
    <property type="term" value="F:methyltransferase activity"/>
    <property type="evidence" value="ECO:0007669"/>
    <property type="project" value="UniProtKB-KW"/>
</dbReference>
<evidence type="ECO:0000256" key="1">
    <source>
        <dbReference type="ARBA" id="ARBA00011975"/>
    </source>
</evidence>
<keyword evidence="5" id="KW-0680">Restriction system</keyword>
<dbReference type="Gene3D" id="3.40.50.150">
    <property type="entry name" value="Vaccinia Virus protein VP39"/>
    <property type="match status" value="1"/>
</dbReference>
<dbReference type="PROSITE" id="PS00094">
    <property type="entry name" value="C5_MTASE_1"/>
    <property type="match status" value="1"/>
</dbReference>
<reference evidence="8 9" key="1">
    <citation type="submission" date="2021-04" db="EMBL/GenBank/DDBJ databases">
        <title>Whole genome sequence of Jiella sp. KSK16Y-1.</title>
        <authorList>
            <person name="Tuo L."/>
        </authorList>
    </citation>
    <scope>NUCLEOTIDE SEQUENCE [LARGE SCALE GENOMIC DNA]</scope>
    <source>
        <strain evidence="8 9">KSK16Y-1</strain>
    </source>
</reference>
<dbReference type="EC" id="2.1.1.37" evidence="1"/>
<dbReference type="Proteomes" id="UP000678276">
    <property type="component" value="Unassembled WGS sequence"/>
</dbReference>
<dbReference type="EMBL" id="JAGJCF010000001">
    <property type="protein sequence ID" value="MBP0614249.1"/>
    <property type="molecule type" value="Genomic_DNA"/>
</dbReference>
<evidence type="ECO:0000313" key="8">
    <source>
        <dbReference type="EMBL" id="MBP0614249.1"/>
    </source>
</evidence>
<sequence>MRSIELFAGAGGLGIGLHEAGFHPVSVIEWDRYCCDTIRENSERGIGAVAGWDLTEGDVRSVDFRPFEDSLDLVSGGPPCQPFSVGGRHRSYNDARDMFPEAIRAVRQTRPKVFVFENVKGLTRTTFRNYFEYIRLQLEHPDIHSHVDETWADHLSRLERHHTSGVRKDLHYRVVTRVLNAADYGVPQRRERVLFVGFRDDLDIEWAFPQGTHSVDALLWDQTRGDYWDRHRVSAKDRVLGPRMRERANRLVEKPQGLAWRTVRDSIHDLPDAEHDPDAAARVPNHRFQPGARSYPGHTGSPLDETAKTLKAGVHGVPGGENMLLRPDGAVRYFTVRESARLQTFPDEFRFHGSWSETMRQLGNAVPVQLARTVGESVARHLESAA</sequence>
<evidence type="ECO:0000256" key="6">
    <source>
        <dbReference type="ARBA" id="ARBA00047422"/>
    </source>
</evidence>
<dbReference type="InterPro" id="IPR018117">
    <property type="entry name" value="C5_DNA_meth_AS"/>
</dbReference>
<gene>
    <name evidence="8" type="ORF">J6595_01415</name>
</gene>
<keyword evidence="9" id="KW-1185">Reference proteome</keyword>
<dbReference type="InterPro" id="IPR031303">
    <property type="entry name" value="C5_meth_CS"/>
</dbReference>
<comment type="caution">
    <text evidence="8">The sequence shown here is derived from an EMBL/GenBank/DDBJ whole genome shotgun (WGS) entry which is preliminary data.</text>
</comment>
<comment type="catalytic activity">
    <reaction evidence="6">
        <text>a 2'-deoxycytidine in DNA + S-adenosyl-L-methionine = a 5-methyl-2'-deoxycytidine in DNA + S-adenosyl-L-homocysteine + H(+)</text>
        <dbReference type="Rhea" id="RHEA:13681"/>
        <dbReference type="Rhea" id="RHEA-COMP:11369"/>
        <dbReference type="Rhea" id="RHEA-COMP:11370"/>
        <dbReference type="ChEBI" id="CHEBI:15378"/>
        <dbReference type="ChEBI" id="CHEBI:57856"/>
        <dbReference type="ChEBI" id="CHEBI:59789"/>
        <dbReference type="ChEBI" id="CHEBI:85452"/>
        <dbReference type="ChEBI" id="CHEBI:85454"/>
        <dbReference type="EC" id="2.1.1.37"/>
    </reaction>
</comment>
<evidence type="ECO:0000256" key="7">
    <source>
        <dbReference type="PROSITE-ProRule" id="PRU01016"/>
    </source>
</evidence>
<keyword evidence="2 7" id="KW-0489">Methyltransferase</keyword>
<organism evidence="8 9">
    <name type="scientific">Jiella mangrovi</name>
    <dbReference type="NCBI Taxonomy" id="2821407"/>
    <lineage>
        <taxon>Bacteria</taxon>
        <taxon>Pseudomonadati</taxon>
        <taxon>Pseudomonadota</taxon>
        <taxon>Alphaproteobacteria</taxon>
        <taxon>Hyphomicrobiales</taxon>
        <taxon>Aurantimonadaceae</taxon>
        <taxon>Jiella</taxon>
    </lineage>
</organism>
<evidence type="ECO:0000256" key="2">
    <source>
        <dbReference type="ARBA" id="ARBA00022603"/>
    </source>
</evidence>
<dbReference type="InterPro" id="IPR029063">
    <property type="entry name" value="SAM-dependent_MTases_sf"/>
</dbReference>
<dbReference type="PANTHER" id="PTHR10629:SF52">
    <property type="entry name" value="DNA (CYTOSINE-5)-METHYLTRANSFERASE 1"/>
    <property type="match status" value="1"/>
</dbReference>
<dbReference type="Pfam" id="PF00145">
    <property type="entry name" value="DNA_methylase"/>
    <property type="match status" value="2"/>
</dbReference>
<comment type="similarity">
    <text evidence="7">Belongs to the class I-like SAM-binding methyltransferase superfamily. C5-methyltransferase family.</text>
</comment>
<dbReference type="InterPro" id="IPR001525">
    <property type="entry name" value="C5_MeTfrase"/>
</dbReference>
<proteinExistence type="inferred from homology"/>
<accession>A0ABS4BBY4</accession>
<dbReference type="GO" id="GO:0032259">
    <property type="term" value="P:methylation"/>
    <property type="evidence" value="ECO:0007669"/>
    <property type="project" value="UniProtKB-KW"/>
</dbReference>
<keyword evidence="4 7" id="KW-0949">S-adenosyl-L-methionine</keyword>
<evidence type="ECO:0000256" key="4">
    <source>
        <dbReference type="ARBA" id="ARBA00022691"/>
    </source>
</evidence>
<name>A0ABS4BBY4_9HYPH</name>
<dbReference type="PANTHER" id="PTHR10629">
    <property type="entry name" value="CYTOSINE-SPECIFIC METHYLTRANSFERASE"/>
    <property type="match status" value="1"/>
</dbReference>
<dbReference type="RefSeq" id="WP_209592669.1">
    <property type="nucleotide sequence ID" value="NZ_JAGJCF010000001.1"/>
</dbReference>
<evidence type="ECO:0000256" key="5">
    <source>
        <dbReference type="ARBA" id="ARBA00022747"/>
    </source>
</evidence>
<evidence type="ECO:0000256" key="3">
    <source>
        <dbReference type="ARBA" id="ARBA00022679"/>
    </source>
</evidence>
<dbReference type="SUPFAM" id="SSF53335">
    <property type="entry name" value="S-adenosyl-L-methionine-dependent methyltransferases"/>
    <property type="match status" value="1"/>
</dbReference>
<dbReference type="PROSITE" id="PS00095">
    <property type="entry name" value="C5_MTASE_2"/>
    <property type="match status" value="1"/>
</dbReference>
<dbReference type="Gene3D" id="3.90.120.10">
    <property type="entry name" value="DNA Methylase, subunit A, domain 2"/>
    <property type="match status" value="1"/>
</dbReference>
<dbReference type="PROSITE" id="PS51679">
    <property type="entry name" value="SAM_MT_C5"/>
    <property type="match status" value="1"/>
</dbReference>
<evidence type="ECO:0000313" key="9">
    <source>
        <dbReference type="Proteomes" id="UP000678276"/>
    </source>
</evidence>
<keyword evidence="3 7" id="KW-0808">Transferase</keyword>
<protein>
    <recommendedName>
        <fullName evidence="1">DNA (cytosine-5-)-methyltransferase</fullName>
        <ecNumber evidence="1">2.1.1.37</ecNumber>
    </recommendedName>
</protein>
<feature type="active site" evidence="7">
    <location>
        <position position="80"/>
    </location>
</feature>
<dbReference type="InterPro" id="IPR050390">
    <property type="entry name" value="C5-Methyltransferase"/>
</dbReference>